<keyword evidence="6" id="KW-0653">Protein transport</keyword>
<dbReference type="Gene3D" id="1.20.58.1590">
    <property type="entry name" value="Tethering factor for nuclear proteasome Cut8/Sts1"/>
    <property type="match status" value="1"/>
</dbReference>
<reference evidence="8 9" key="1">
    <citation type="submission" date="2019-06" db="EMBL/GenBank/DDBJ databases">
        <authorList>
            <person name="Broberg M."/>
        </authorList>
    </citation>
    <scope>NUCLEOTIDE SEQUENCE [LARGE SCALE GENOMIC DNA]</scope>
</reference>
<evidence type="ECO:0000313" key="9">
    <source>
        <dbReference type="Proteomes" id="UP000766486"/>
    </source>
</evidence>
<evidence type="ECO:0000313" key="8">
    <source>
        <dbReference type="EMBL" id="VUC22629.1"/>
    </source>
</evidence>
<evidence type="ECO:0000256" key="6">
    <source>
        <dbReference type="RuleBase" id="RU368013"/>
    </source>
</evidence>
<feature type="region of interest" description="Disordered" evidence="7">
    <location>
        <begin position="1"/>
        <end position="25"/>
    </location>
</feature>
<organism evidence="8 9">
    <name type="scientific">Bionectria ochroleuca</name>
    <name type="common">Gliocladium roseum</name>
    <dbReference type="NCBI Taxonomy" id="29856"/>
    <lineage>
        <taxon>Eukaryota</taxon>
        <taxon>Fungi</taxon>
        <taxon>Dikarya</taxon>
        <taxon>Ascomycota</taxon>
        <taxon>Pezizomycotina</taxon>
        <taxon>Sordariomycetes</taxon>
        <taxon>Hypocreomycetidae</taxon>
        <taxon>Hypocreales</taxon>
        <taxon>Bionectriaceae</taxon>
        <taxon>Clonostachys</taxon>
    </lineage>
</organism>
<dbReference type="InterPro" id="IPR013868">
    <property type="entry name" value="Cut8/Sts1_fam"/>
</dbReference>
<evidence type="ECO:0000256" key="3">
    <source>
        <dbReference type="ARBA" id="ARBA00016204"/>
    </source>
</evidence>
<evidence type="ECO:0000256" key="4">
    <source>
        <dbReference type="ARBA" id="ARBA00023242"/>
    </source>
</evidence>
<keyword evidence="4 6" id="KW-0539">Nucleus</keyword>
<keyword evidence="9" id="KW-1185">Reference proteome</keyword>
<feature type="compositionally biased region" description="Polar residues" evidence="7">
    <location>
        <begin position="79"/>
        <end position="92"/>
    </location>
</feature>
<keyword evidence="6" id="KW-0813">Transport</keyword>
<comment type="similarity">
    <text evidence="1 6">Belongs to the cut8/STS1 family.</text>
</comment>
<dbReference type="PANTHER" id="PTHR28032:SF1">
    <property type="entry name" value="FI02826P"/>
    <property type="match status" value="1"/>
</dbReference>
<keyword evidence="6" id="KW-0963">Cytoplasm</keyword>
<feature type="region of interest" description="Disordered" evidence="7">
    <location>
        <begin position="68"/>
        <end position="92"/>
    </location>
</feature>
<dbReference type="PANTHER" id="PTHR28032">
    <property type="entry name" value="FI02826P"/>
    <property type="match status" value="1"/>
</dbReference>
<proteinExistence type="inferred from homology"/>
<dbReference type="EMBL" id="CABFNS010000665">
    <property type="protein sequence ID" value="VUC22629.1"/>
    <property type="molecule type" value="Genomic_DNA"/>
</dbReference>
<name>A0ABY6TVE4_BIOOC</name>
<dbReference type="InterPro" id="IPR038422">
    <property type="entry name" value="Cut8/Sts1_sf"/>
</dbReference>
<evidence type="ECO:0000256" key="5">
    <source>
        <dbReference type="ARBA" id="ARBA00025651"/>
    </source>
</evidence>
<comment type="subcellular location">
    <subcellularLocation>
        <location evidence="6">Cytoplasm</location>
    </subcellularLocation>
    <subcellularLocation>
        <location evidence="6">Nucleus</location>
    </subcellularLocation>
</comment>
<gene>
    <name evidence="8" type="ORF">CLO192961_LOCUS90591</name>
</gene>
<dbReference type="Pfam" id="PF08559">
    <property type="entry name" value="Cut8"/>
    <property type="match status" value="1"/>
</dbReference>
<evidence type="ECO:0000256" key="1">
    <source>
        <dbReference type="ARBA" id="ARBA00006199"/>
    </source>
</evidence>
<evidence type="ECO:0000256" key="2">
    <source>
        <dbReference type="ARBA" id="ARBA00011464"/>
    </source>
</evidence>
<comment type="function">
    <text evidence="5 6">Involved in ubiquitin-mediated protein degradation. Regulatory factor in the ubiquitin/proteasome pathway that controls the turnover of proteasome substrates. Targets proteasomes to the nucleus and facilitates the degradation of nuclear proteins.</text>
</comment>
<accession>A0ABY6TVE4</accession>
<comment type="subunit">
    <text evidence="2 6">Binds the proteasome.</text>
</comment>
<sequence>MNVLLSPQPPVFPHQHENPRLSPQRSGEFRPQILLHFFDRLILNQGFEPGKIVNANLVSPLQNMATRKRKADEDGDESMASTSPAISARTLSRPSKKFRSHEVIGRPLSLPRLLETLDTAQLRTVLERICERHPAIGQEVTSGAPRPTVNSAITVLDDYRRKLKESVPYGESSPEYTYYRVKDSLVALLDALSDFTPQFLPPNETQPTKSLEFLDYATGLLHELPDWNPQAYRHHKDNAYEDISKAWELVVNEAAKRGGGFNLHSAGWDEKLTRHNQQSGDRLQTAVSAMANNVGWMGHNMAPGSGPNERESILNQLMSGSYGSPVRVGPW</sequence>
<protein>
    <recommendedName>
        <fullName evidence="3 6">Tethering factor for nuclear proteasome STS1</fullName>
    </recommendedName>
</protein>
<evidence type="ECO:0000256" key="7">
    <source>
        <dbReference type="SAM" id="MobiDB-lite"/>
    </source>
</evidence>
<dbReference type="Proteomes" id="UP000766486">
    <property type="component" value="Unassembled WGS sequence"/>
</dbReference>
<comment type="caution">
    <text evidence="8">The sequence shown here is derived from an EMBL/GenBank/DDBJ whole genome shotgun (WGS) entry which is preliminary data.</text>
</comment>